<accession>A0A284S0X4</accession>
<name>A0A284S0X4_ARMOS</name>
<feature type="compositionally biased region" description="Polar residues" evidence="1">
    <location>
        <begin position="288"/>
        <end position="305"/>
    </location>
</feature>
<gene>
    <name evidence="2" type="ORF">ARMOST_18120</name>
</gene>
<feature type="compositionally biased region" description="Acidic residues" evidence="1">
    <location>
        <begin position="681"/>
        <end position="690"/>
    </location>
</feature>
<evidence type="ECO:0000313" key="2">
    <source>
        <dbReference type="EMBL" id="SJL14655.1"/>
    </source>
</evidence>
<sequence>MSASTQKMPRLTSRDTPKFNSDEPENLRRFLGQMEDLFSDYSVTDDDEKKKLVRYTDARTKEEWQALEEYDNGTFAEFKEAVLKNYPEVADAETGTWERLTRISCKFSNLGADKHESYLKFKRRFLTEAKKLQKPPALVTNRELVEKFTESLSPAFRANIPSQLSIKRGIKSATSAPTATPAAGAAAGAGAGAIAAPVVAKPVKRREDMHTLDKVVAEADDIALNSSTSYLLSATSGSISSTGATSGSGIKAEFEEVKQQVATLLDHIDVSEKQAKERQEQILRAFQQGGNNSSSLRQPRPQNEHSGAGPSDNCWYDWKPGHFVRDCQNVQKHVAEGLLKLVDRKFMMADGTPIPREPAHLCPMDHMLATLSKRQEQMFWEDVSGPAGVFNISLPENASLYANKPQDARDEVIDKLCQDLQYWQTSTHVLTPVQPALQPQMLQAPVASTSSQPMNQPFDPNAFLNQMRSLFSQAGSQNATSNQNFEGFRKGLMKATGKNMSIPMTIPHKQPEDHFKNQPKGTEPKKYMKKVTQPLSDESDESEKEEPVPRVPTKDTSDDEGEAPRQELPFRKVPSVSFAPLPSDSANKKKTQVRFDESKAPAYKHTAPIHKEGRVQDVASKVLKTPIVLNTEELMDLSEPLRKEIAKLMAKKRISTQPVTEQMYSAGETQPESDPLPFSETSDEEDATSEDLSLESDAIDICDLPSATFIAAQFNIGLMPAGSLIMADPYLQYLDSLAPGEKPKQVIVAKDSASLRAVYPVINGAGKEESVVDRGSQIVLMASAIATKLGVAWDPDITIHMQSVNSQLEKTLGLARNVSFLFNDITVYLQVHIIASPAYKVLLGRPFDVLTESVIRNQADGGQIITITDPNTSRRCTIPTFLRGGPPRVMKAAPKATEEGFHLNWMN</sequence>
<feature type="compositionally biased region" description="Basic and acidic residues" evidence="1">
    <location>
        <begin position="545"/>
        <end position="570"/>
    </location>
</feature>
<dbReference type="Proteomes" id="UP000219338">
    <property type="component" value="Unassembled WGS sequence"/>
</dbReference>
<evidence type="ECO:0000256" key="1">
    <source>
        <dbReference type="SAM" id="MobiDB-lite"/>
    </source>
</evidence>
<dbReference type="Gene3D" id="2.40.70.10">
    <property type="entry name" value="Acid Proteases"/>
    <property type="match status" value="1"/>
</dbReference>
<feature type="compositionally biased region" description="Basic and acidic residues" evidence="1">
    <location>
        <begin position="12"/>
        <end position="24"/>
    </location>
</feature>
<feature type="region of interest" description="Disordered" evidence="1">
    <location>
        <begin position="501"/>
        <end position="599"/>
    </location>
</feature>
<dbReference type="AlphaFoldDB" id="A0A284S0X4"/>
<keyword evidence="3" id="KW-1185">Reference proteome</keyword>
<feature type="compositionally biased region" description="Basic and acidic residues" evidence="1">
    <location>
        <begin position="509"/>
        <end position="526"/>
    </location>
</feature>
<dbReference type="EMBL" id="FUEG01000024">
    <property type="protein sequence ID" value="SJL14655.1"/>
    <property type="molecule type" value="Genomic_DNA"/>
</dbReference>
<reference evidence="3" key="1">
    <citation type="journal article" date="2017" name="Nat. Ecol. Evol.">
        <title>Genome expansion and lineage-specific genetic innovations in the forest pathogenic fungi Armillaria.</title>
        <authorList>
            <person name="Sipos G."/>
            <person name="Prasanna A.N."/>
            <person name="Walter M.C."/>
            <person name="O'Connor E."/>
            <person name="Balint B."/>
            <person name="Krizsan K."/>
            <person name="Kiss B."/>
            <person name="Hess J."/>
            <person name="Varga T."/>
            <person name="Slot J."/>
            <person name="Riley R."/>
            <person name="Boka B."/>
            <person name="Rigling D."/>
            <person name="Barry K."/>
            <person name="Lee J."/>
            <person name="Mihaltcheva S."/>
            <person name="LaButti K."/>
            <person name="Lipzen A."/>
            <person name="Waldron R."/>
            <person name="Moloney N.M."/>
            <person name="Sperisen C."/>
            <person name="Kredics L."/>
            <person name="Vagvoelgyi C."/>
            <person name="Patrignani A."/>
            <person name="Fitzpatrick D."/>
            <person name="Nagy I."/>
            <person name="Doyle S."/>
            <person name="Anderson J.B."/>
            <person name="Grigoriev I.V."/>
            <person name="Gueldener U."/>
            <person name="Muensterkoetter M."/>
            <person name="Nagy L.G."/>
        </authorList>
    </citation>
    <scope>NUCLEOTIDE SEQUENCE [LARGE SCALE GENOMIC DNA]</scope>
    <source>
        <strain evidence="3">C18/9</strain>
    </source>
</reference>
<evidence type="ECO:0000313" key="3">
    <source>
        <dbReference type="Proteomes" id="UP000219338"/>
    </source>
</evidence>
<dbReference type="InterPro" id="IPR021109">
    <property type="entry name" value="Peptidase_aspartic_dom_sf"/>
</dbReference>
<feature type="region of interest" description="Disordered" evidence="1">
    <location>
        <begin position="286"/>
        <end position="311"/>
    </location>
</feature>
<organism evidence="2 3">
    <name type="scientific">Armillaria ostoyae</name>
    <name type="common">Armillaria root rot fungus</name>
    <dbReference type="NCBI Taxonomy" id="47428"/>
    <lineage>
        <taxon>Eukaryota</taxon>
        <taxon>Fungi</taxon>
        <taxon>Dikarya</taxon>
        <taxon>Basidiomycota</taxon>
        <taxon>Agaricomycotina</taxon>
        <taxon>Agaricomycetes</taxon>
        <taxon>Agaricomycetidae</taxon>
        <taxon>Agaricales</taxon>
        <taxon>Marasmiineae</taxon>
        <taxon>Physalacriaceae</taxon>
        <taxon>Armillaria</taxon>
    </lineage>
</organism>
<dbReference type="OMA" id="FIAAQFN"/>
<feature type="region of interest" description="Disordered" evidence="1">
    <location>
        <begin position="1"/>
        <end position="24"/>
    </location>
</feature>
<protein>
    <submittedName>
        <fullName evidence="2">Uncharacterized protein</fullName>
    </submittedName>
</protein>
<feature type="compositionally biased region" description="Polar residues" evidence="1">
    <location>
        <begin position="658"/>
        <end position="672"/>
    </location>
</feature>
<feature type="region of interest" description="Disordered" evidence="1">
    <location>
        <begin position="658"/>
        <end position="690"/>
    </location>
</feature>
<dbReference type="CDD" id="cd00303">
    <property type="entry name" value="retropepsin_like"/>
    <property type="match status" value="1"/>
</dbReference>
<proteinExistence type="predicted"/>